<sequence length="914" mass="101365">MVRLHQKVLLLAANMLVPIGALIFMTGFFRGRPSTPTPSEIIPDREIVAPFNKVVFMVIDALRSDFVYAENSGFTFTQELIGSGAAVPFTARAASPTLTMSRIKAMTQGTSQTFLDLWLNIANSPNAARQNNVDTWLSRLKTERDPDKKMVYYGTKTWLMLYPEIFDRHDGVDSYYVPDFTIVDQNITRHIPGEMQRDDWKALVMHFPGLDHVAHQGGPYSAHMLPKQKQLDGVVQQIYNAIEQQPHMKDTLFILAGDHGMNEKGNHGGSAPGEIASALTFISPKFRSISKGVECPLKATKNYEYYSVIEQVDVVPILSGLLGFSIPVNSLGMFVSDFVQLFRTPDDGIRFMLRNAQQMLNLFKTKVDFDSVVEESSVCDMSCLGCLTDEGEIACLWGKVAHAKDEWEKAGETGSKVLVKAIDDFSRAVQRSLSVPLNNLHTTRLLIGITSLVVAMILLLIGASLSHITLDSGILGFGLVASLHAATMFVSNLVEEEHHYWYWASLAWTAYLGSKSISRDQFWLWAVMPTILQYLTQCWNQSGDTTYPMVDLIHDFLFDYPLLLWVLALPAYILSSNSLANNLGMGSLVSRVISVPLCIMAVAFKLCVTQRDNPELLAFVPQWLRLAMLEVDQTQLLRIIWTYMLGCAICLVAQLKLSSRAKKRDVMNGALELANIYLMLQSRPKNLILYPIFDLQLQWFLHSTTLTSSEVSLTSLVLAQSSFYASGGSNSVASLDITNGFNGIQGYNVTAVFLQTVLSNWVGPVWWTLGGLRLLLAWLENSQQTAKHQNGSVTTNSKAIQNGNGHTNRHAKALSNGNGAVNGDKSSTKSKARAVPALPGSGDAFFGYLTIQTFYTASSSLAVMLACVWLRDDPSLWTVLAPKYVYVGLWTVFQQLLVNFGLCTLVWWVVVSSS</sequence>
<keyword evidence="2" id="KW-1185">Reference proteome</keyword>
<proteinExistence type="predicted"/>
<name>A0ACC0CUE7_9PEZI</name>
<gene>
    <name evidence="1" type="ORF">F4821DRAFT_280367</name>
</gene>
<comment type="caution">
    <text evidence="1">The sequence shown here is derived from an EMBL/GenBank/DDBJ whole genome shotgun (WGS) entry which is preliminary data.</text>
</comment>
<reference evidence="1 2" key="1">
    <citation type="journal article" date="2022" name="New Phytol.">
        <title>Ecological generalism drives hyperdiversity of secondary metabolite gene clusters in xylarialean endophytes.</title>
        <authorList>
            <person name="Franco M.E.E."/>
            <person name="Wisecaver J.H."/>
            <person name="Arnold A.E."/>
            <person name="Ju Y.M."/>
            <person name="Slot J.C."/>
            <person name="Ahrendt S."/>
            <person name="Moore L.P."/>
            <person name="Eastman K.E."/>
            <person name="Scott K."/>
            <person name="Konkel Z."/>
            <person name="Mondo S.J."/>
            <person name="Kuo A."/>
            <person name="Hayes R.D."/>
            <person name="Haridas S."/>
            <person name="Andreopoulos B."/>
            <person name="Riley R."/>
            <person name="LaButti K."/>
            <person name="Pangilinan J."/>
            <person name="Lipzen A."/>
            <person name="Amirebrahimi M."/>
            <person name="Yan J."/>
            <person name="Adam C."/>
            <person name="Keymanesh K."/>
            <person name="Ng V."/>
            <person name="Louie K."/>
            <person name="Northen T."/>
            <person name="Drula E."/>
            <person name="Henrissat B."/>
            <person name="Hsieh H.M."/>
            <person name="Youens-Clark K."/>
            <person name="Lutzoni F."/>
            <person name="Miadlikowska J."/>
            <person name="Eastwood D.C."/>
            <person name="Hamelin R.C."/>
            <person name="Grigoriev I.V."/>
            <person name="U'Ren J.M."/>
        </authorList>
    </citation>
    <scope>NUCLEOTIDE SEQUENCE [LARGE SCALE GENOMIC DNA]</scope>
    <source>
        <strain evidence="1 2">ER1909</strain>
    </source>
</reference>
<evidence type="ECO:0000313" key="1">
    <source>
        <dbReference type="EMBL" id="KAI6084075.1"/>
    </source>
</evidence>
<protein>
    <submittedName>
        <fullName evidence="1">Alkaline phosphatase-like protein</fullName>
    </submittedName>
</protein>
<organism evidence="1 2">
    <name type="scientific">Hypoxylon rubiginosum</name>
    <dbReference type="NCBI Taxonomy" id="110542"/>
    <lineage>
        <taxon>Eukaryota</taxon>
        <taxon>Fungi</taxon>
        <taxon>Dikarya</taxon>
        <taxon>Ascomycota</taxon>
        <taxon>Pezizomycotina</taxon>
        <taxon>Sordariomycetes</taxon>
        <taxon>Xylariomycetidae</taxon>
        <taxon>Xylariales</taxon>
        <taxon>Hypoxylaceae</taxon>
        <taxon>Hypoxylon</taxon>
    </lineage>
</organism>
<dbReference type="EMBL" id="MU394342">
    <property type="protein sequence ID" value="KAI6084075.1"/>
    <property type="molecule type" value="Genomic_DNA"/>
</dbReference>
<evidence type="ECO:0000313" key="2">
    <source>
        <dbReference type="Proteomes" id="UP001497680"/>
    </source>
</evidence>
<accession>A0ACC0CUE7</accession>
<dbReference type="Proteomes" id="UP001497680">
    <property type="component" value="Unassembled WGS sequence"/>
</dbReference>